<dbReference type="InterPro" id="IPR052956">
    <property type="entry name" value="Mesenchyme-surface_protein"/>
</dbReference>
<dbReference type="Gene3D" id="2.60.40.2030">
    <property type="match status" value="1"/>
</dbReference>
<dbReference type="EMBL" id="JAVRHZ010000001">
    <property type="protein sequence ID" value="MDT0554601.1"/>
    <property type="molecule type" value="Genomic_DNA"/>
</dbReference>
<dbReference type="PANTHER" id="PTHR46928:SF1">
    <property type="entry name" value="MESENCHYME-SPECIFIC CELL SURFACE GLYCOPROTEIN"/>
    <property type="match status" value="1"/>
</dbReference>
<feature type="domain" description="Choice-of-anchor I" evidence="4">
    <location>
        <begin position="692"/>
        <end position="1181"/>
    </location>
</feature>
<evidence type="ECO:0000313" key="6">
    <source>
        <dbReference type="Proteomes" id="UP001254488"/>
    </source>
</evidence>
<dbReference type="SUPFAM" id="SSF50969">
    <property type="entry name" value="YVTN repeat-like/Quinoprotein amine dehydrogenase"/>
    <property type="match status" value="1"/>
</dbReference>
<protein>
    <submittedName>
        <fullName evidence="5">Choice-of-anchor I family protein</fullName>
    </submittedName>
</protein>
<keyword evidence="6" id="KW-1185">Reference proteome</keyword>
<evidence type="ECO:0000313" key="5">
    <source>
        <dbReference type="EMBL" id="MDT0554601.1"/>
    </source>
</evidence>
<feature type="domain" description="Secretion system C-terminal sorting" evidence="3">
    <location>
        <begin position="1202"/>
        <end position="1262"/>
    </location>
</feature>
<sequence length="1263" mass="132404">MKNILLFFTLFITSYLFSQEALITGYVDSPCPGANGRVLEIYINGTIDLTNWKVQRQSNGNGFTTDIDLTSFSSISDAFLYVTNDETILASEFGISSNVLMNGNINSNGNDAFQIVNAANTVIDRFGEDNVDGAGTAWEHTDSFYLRNDMETANGGSFNAANWTFGAIDSLDGEGLCNGSTTLSTQVTLGSFIPSGLSFTLEITEIFSGQAGDDLTADWFEITNNGSAAWVSGSDGDLYYDDESTSSTDADIINGITDIQPGETIIVLITDDVNEVTTFTGVWSPVIDLSGIEIGTTDGAGLGGGGDAVTLWVGDPTATTPVDSATYPDTAANDGQSYDSDLGAFSVVGNANGAVETIALGGDAANVPNIGSPGNGPAITSMFNLLITEIFSGQAGDDLTADWFEITNTGVDAWISGVDGDLYYDDESASSTDADIINGITDIQPGETIIVLITDDVNEVTTFTGVWNPVIDLSGIKIGTTDGAGLGGGGDTVTLWVGDPTATTPVDSATYPDTAANDGQSYDSDLGAFSVVGNANGAVETIAQGGSSGNVPNIGSPGSAINMPVTVTVEFDTAFTSVSESGAGIEIFISPSQAPTTQGSIDVSLITAGTAVEGTDFIFASTQTITFPAGSTDSQSVLIPILNNTEDNADVFFVLQLENESDVQIGAQDVFSVYILDDDTVIPAGDSSVLDMNFLASYLVDASGTAEITAYDPITQRLFVTNSESIEVLDFSDPENISSLASVALPAGTSGVQSVAVNNGIVAAAVSAETKTDNGFVLFADTDGNNQVGVEVGALPDMLTFTPDGSKVIVANEGEPNSDYTIDPEGSVSIIDVSGGLGAISQANVTTLNFNAFNPAQAALEAAGVRIFGPGATVSQDLEPEYITVSNDNLFAYVVLQENNAYAVVDLTLNTITQILPFGLKDHSLPENSLDVSNDTDFIFDSTWPVYGMYMPDAISFYEIGGVGYIVTANEGDAREYDTFEEERNIGDSDYILDASVFNNVDILALSANLGEINVTNASGDIDNDGEFEEIHVFGGRSFSIFEANTGTLVYDSGNDFETITANHPIYGAIFNASNSNNSFKDRSDNKGPEPEGVIVKEIDGNHYAFILLERIGGVMVYDVSDPMAPVFVQYLNSRGAVAGDPVSGDLGPEGVVFVDAVDSPTGSALLIVSNEVSATLSIFSLDNVVLGIDEVEFTNTTNFVIYPNPANERIYLSKPGNYSIYDITGRIVKNISEASSIVISDLSTGTYIVSNTEGVSQKLIIK</sequence>
<feature type="chain" id="PRO_5047454841" evidence="2">
    <location>
        <begin position="19"/>
        <end position="1263"/>
    </location>
</feature>
<comment type="caution">
    <text evidence="5">The sequence shown here is derived from an EMBL/GenBank/DDBJ whole genome shotgun (WGS) entry which is preliminary data.</text>
</comment>
<evidence type="ECO:0000256" key="2">
    <source>
        <dbReference type="SAM" id="SignalP"/>
    </source>
</evidence>
<dbReference type="SUPFAM" id="SSF141072">
    <property type="entry name" value="CalX-like"/>
    <property type="match status" value="1"/>
</dbReference>
<proteinExistence type="predicted"/>
<evidence type="ECO:0000256" key="1">
    <source>
        <dbReference type="ARBA" id="ARBA00022729"/>
    </source>
</evidence>
<evidence type="ECO:0000259" key="3">
    <source>
        <dbReference type="Pfam" id="PF18962"/>
    </source>
</evidence>
<dbReference type="Gene3D" id="2.130.10.10">
    <property type="entry name" value="YVTN repeat-like/Quinoprotein amine dehydrogenase"/>
    <property type="match status" value="1"/>
</dbReference>
<dbReference type="PANTHER" id="PTHR46928">
    <property type="entry name" value="MESENCHYME-SPECIFIC CELL SURFACE GLYCOPROTEIN"/>
    <property type="match status" value="1"/>
</dbReference>
<dbReference type="NCBIfam" id="TIGR04183">
    <property type="entry name" value="Por_Secre_tail"/>
    <property type="match status" value="1"/>
</dbReference>
<keyword evidence="1 2" id="KW-0732">Signal</keyword>
<reference evidence="5 6" key="1">
    <citation type="submission" date="2023-09" db="EMBL/GenBank/DDBJ databases">
        <authorList>
            <person name="Rey-Velasco X."/>
        </authorList>
    </citation>
    <scope>NUCLEOTIDE SEQUENCE [LARGE SCALE GENOMIC DNA]</scope>
    <source>
        <strain evidence="5 6">W242</strain>
    </source>
</reference>
<dbReference type="Proteomes" id="UP001254488">
    <property type="component" value="Unassembled WGS sequence"/>
</dbReference>
<dbReference type="NCBIfam" id="NF038117">
    <property type="entry name" value="choice_anch_I"/>
    <property type="match status" value="1"/>
</dbReference>
<name>A0ABU2Y8U7_9FLAO</name>
<dbReference type="Pfam" id="PF18962">
    <property type="entry name" value="Por_Secre_tail"/>
    <property type="match status" value="1"/>
</dbReference>
<dbReference type="RefSeq" id="WP_311331562.1">
    <property type="nucleotide sequence ID" value="NZ_JAVRHZ010000001.1"/>
</dbReference>
<feature type="signal peptide" evidence="2">
    <location>
        <begin position="1"/>
        <end position="18"/>
    </location>
</feature>
<gene>
    <name evidence="5" type="ORF">RM538_01195</name>
</gene>
<accession>A0ABU2Y8U7</accession>
<dbReference type="Pfam" id="PF22494">
    <property type="entry name" value="choice_anch_I"/>
    <property type="match status" value="1"/>
</dbReference>
<dbReference type="InterPro" id="IPR015943">
    <property type="entry name" value="WD40/YVTN_repeat-like_dom_sf"/>
</dbReference>
<dbReference type="InterPro" id="IPR026444">
    <property type="entry name" value="Secre_tail"/>
</dbReference>
<organism evidence="5 6">
    <name type="scientific">Patiriisocius hiemis</name>
    <dbReference type="NCBI Taxonomy" id="3075604"/>
    <lineage>
        <taxon>Bacteria</taxon>
        <taxon>Pseudomonadati</taxon>
        <taxon>Bacteroidota</taxon>
        <taxon>Flavobacteriia</taxon>
        <taxon>Flavobacteriales</taxon>
        <taxon>Flavobacteriaceae</taxon>
        <taxon>Patiriisocius</taxon>
    </lineage>
</organism>
<dbReference type="InterPro" id="IPR038081">
    <property type="entry name" value="CalX-like_sf"/>
</dbReference>
<dbReference type="InterPro" id="IPR055188">
    <property type="entry name" value="Choice_anch_I"/>
</dbReference>
<dbReference type="InterPro" id="IPR011044">
    <property type="entry name" value="Quino_amine_DH_bsu"/>
</dbReference>
<evidence type="ECO:0000259" key="4">
    <source>
        <dbReference type="Pfam" id="PF22494"/>
    </source>
</evidence>